<accession>A0A0F9C2R1</accession>
<dbReference type="PANTHER" id="PTHR43701:SF2">
    <property type="entry name" value="MEMBRANE TRANSPORTER PROTEIN YJNA-RELATED"/>
    <property type="match status" value="1"/>
</dbReference>
<feature type="transmembrane region" description="Helical" evidence="5">
    <location>
        <begin position="43"/>
        <end position="62"/>
    </location>
</feature>
<evidence type="ECO:0008006" key="7">
    <source>
        <dbReference type="Google" id="ProtNLM"/>
    </source>
</evidence>
<comment type="caution">
    <text evidence="6">The sequence shown here is derived from an EMBL/GenBank/DDBJ whole genome shotgun (WGS) entry which is preliminary data.</text>
</comment>
<feature type="transmembrane region" description="Helical" evidence="5">
    <location>
        <begin position="12"/>
        <end position="37"/>
    </location>
</feature>
<dbReference type="InterPro" id="IPR002781">
    <property type="entry name" value="TM_pro_TauE-like"/>
</dbReference>
<feature type="transmembrane region" description="Helical" evidence="5">
    <location>
        <begin position="151"/>
        <end position="183"/>
    </location>
</feature>
<evidence type="ECO:0000256" key="2">
    <source>
        <dbReference type="ARBA" id="ARBA00022692"/>
    </source>
</evidence>
<evidence type="ECO:0000256" key="3">
    <source>
        <dbReference type="ARBA" id="ARBA00022989"/>
    </source>
</evidence>
<gene>
    <name evidence="6" type="ORF">LCGC14_2374890</name>
</gene>
<protein>
    <recommendedName>
        <fullName evidence="7">Membrane transporter protein</fullName>
    </recommendedName>
</protein>
<evidence type="ECO:0000256" key="5">
    <source>
        <dbReference type="SAM" id="Phobius"/>
    </source>
</evidence>
<comment type="subcellular location">
    <subcellularLocation>
        <location evidence="1">Membrane</location>
        <topology evidence="1">Multi-pass membrane protein</topology>
    </subcellularLocation>
</comment>
<dbReference type="GO" id="GO:0016020">
    <property type="term" value="C:membrane"/>
    <property type="evidence" value="ECO:0007669"/>
    <property type="project" value="UniProtKB-SubCell"/>
</dbReference>
<dbReference type="AlphaFoldDB" id="A0A0F9C2R1"/>
<keyword evidence="2 5" id="KW-0812">Transmembrane</keyword>
<evidence type="ECO:0000256" key="4">
    <source>
        <dbReference type="ARBA" id="ARBA00023136"/>
    </source>
</evidence>
<evidence type="ECO:0000313" key="6">
    <source>
        <dbReference type="EMBL" id="KKL28464.1"/>
    </source>
</evidence>
<feature type="transmembrane region" description="Helical" evidence="5">
    <location>
        <begin position="189"/>
        <end position="210"/>
    </location>
</feature>
<feature type="transmembrane region" description="Helical" evidence="5">
    <location>
        <begin position="113"/>
        <end position="131"/>
    </location>
</feature>
<reference evidence="6" key="1">
    <citation type="journal article" date="2015" name="Nature">
        <title>Complex archaea that bridge the gap between prokaryotes and eukaryotes.</title>
        <authorList>
            <person name="Spang A."/>
            <person name="Saw J.H."/>
            <person name="Jorgensen S.L."/>
            <person name="Zaremba-Niedzwiedzka K."/>
            <person name="Martijn J."/>
            <person name="Lind A.E."/>
            <person name="van Eijk R."/>
            <person name="Schleper C."/>
            <person name="Guy L."/>
            <person name="Ettema T.J."/>
        </authorList>
    </citation>
    <scope>NUCLEOTIDE SEQUENCE</scope>
</reference>
<feature type="transmembrane region" description="Helical" evidence="5">
    <location>
        <begin position="74"/>
        <end position="93"/>
    </location>
</feature>
<proteinExistence type="predicted"/>
<evidence type="ECO:0000256" key="1">
    <source>
        <dbReference type="ARBA" id="ARBA00004141"/>
    </source>
</evidence>
<sequence length="248" mass="26683">MEVMEILGYTGALFIGLVLGLIGGGGSILTVPILVYVLAFNPVIATAYSLFVVGTTALVGAVKNTIKGKVEFKTAIIFAVPAFITVYLTRALLIPAIPHEIFKLDGFIVTKNLVIMLFFASIMLLASIRMIRDQKIKAKTTAYSQPTTLYLVLYAIIIGMVTGIVGAGGGFLIVPALVIFAKISMKKAVATSLFIIAVNSLIGLDTLTLLKASRAAVSAKTLYIGQQNNRTIHFKLLPISILESKWRY</sequence>
<dbReference type="PANTHER" id="PTHR43701">
    <property type="entry name" value="MEMBRANE TRANSPORTER PROTEIN MJ0441-RELATED"/>
    <property type="match status" value="1"/>
</dbReference>
<organism evidence="6">
    <name type="scientific">marine sediment metagenome</name>
    <dbReference type="NCBI Taxonomy" id="412755"/>
    <lineage>
        <taxon>unclassified sequences</taxon>
        <taxon>metagenomes</taxon>
        <taxon>ecological metagenomes</taxon>
    </lineage>
</organism>
<keyword evidence="3 5" id="KW-1133">Transmembrane helix</keyword>
<name>A0A0F9C2R1_9ZZZZ</name>
<dbReference type="EMBL" id="LAZR01035089">
    <property type="protein sequence ID" value="KKL28464.1"/>
    <property type="molecule type" value="Genomic_DNA"/>
</dbReference>
<keyword evidence="4 5" id="KW-0472">Membrane</keyword>
<dbReference type="Pfam" id="PF01925">
    <property type="entry name" value="TauE"/>
    <property type="match status" value="1"/>
</dbReference>
<dbReference type="InterPro" id="IPR051598">
    <property type="entry name" value="TSUP/Inactive_protease-like"/>
</dbReference>